<gene>
    <name evidence="2" type="ORF">CCHR01_19828</name>
</gene>
<proteinExistence type="predicted"/>
<reference evidence="2" key="1">
    <citation type="submission" date="2023-01" db="EMBL/GenBank/DDBJ databases">
        <title>Colletotrichum chrysophilum M932 genome sequence.</title>
        <authorList>
            <person name="Baroncelli R."/>
        </authorList>
    </citation>
    <scope>NUCLEOTIDE SEQUENCE</scope>
    <source>
        <strain evidence="2">M932</strain>
    </source>
</reference>
<sequence>MHVGAEYVITQRKARSHHQENTEVEMKISYIAFAPCWLRAMGSDTSGLIPPLNTLSRLEHFLYNHPKEVSLSPDPVNHKSHLSCHACSPETTQRLQNMLAKKCSQTRCERIHRPTLPDVPGDACKPRDKRKDPPRKTKQQMRMVHLRIMKIMREEAQQSKWVPPDPLPGKVHRQQTTRTETMTNSTFSQRYFPDPVSKLWRFAAKQ</sequence>
<evidence type="ECO:0000313" key="2">
    <source>
        <dbReference type="EMBL" id="KAK1837549.1"/>
    </source>
</evidence>
<keyword evidence="3" id="KW-1185">Reference proteome</keyword>
<feature type="region of interest" description="Disordered" evidence="1">
    <location>
        <begin position="158"/>
        <end position="190"/>
    </location>
</feature>
<comment type="caution">
    <text evidence="2">The sequence shown here is derived from an EMBL/GenBank/DDBJ whole genome shotgun (WGS) entry which is preliminary data.</text>
</comment>
<accession>A0AAD8ZYA8</accession>
<feature type="compositionally biased region" description="Polar residues" evidence="1">
    <location>
        <begin position="176"/>
        <end position="189"/>
    </location>
</feature>
<feature type="region of interest" description="Disordered" evidence="1">
    <location>
        <begin position="114"/>
        <end position="140"/>
    </location>
</feature>
<protein>
    <submittedName>
        <fullName evidence="2">Uncharacterized protein</fullName>
    </submittedName>
</protein>
<dbReference type="Proteomes" id="UP001243330">
    <property type="component" value="Unassembled WGS sequence"/>
</dbReference>
<dbReference type="EMBL" id="JAQOWY010001153">
    <property type="protein sequence ID" value="KAK1837549.1"/>
    <property type="molecule type" value="Genomic_DNA"/>
</dbReference>
<evidence type="ECO:0000256" key="1">
    <source>
        <dbReference type="SAM" id="MobiDB-lite"/>
    </source>
</evidence>
<dbReference type="AlphaFoldDB" id="A0AAD8ZYA8"/>
<feature type="compositionally biased region" description="Basic and acidic residues" evidence="1">
    <location>
        <begin position="124"/>
        <end position="135"/>
    </location>
</feature>
<name>A0AAD8ZYA8_9PEZI</name>
<organism evidence="2 3">
    <name type="scientific">Colletotrichum chrysophilum</name>
    <dbReference type="NCBI Taxonomy" id="1836956"/>
    <lineage>
        <taxon>Eukaryota</taxon>
        <taxon>Fungi</taxon>
        <taxon>Dikarya</taxon>
        <taxon>Ascomycota</taxon>
        <taxon>Pezizomycotina</taxon>
        <taxon>Sordariomycetes</taxon>
        <taxon>Hypocreomycetidae</taxon>
        <taxon>Glomerellales</taxon>
        <taxon>Glomerellaceae</taxon>
        <taxon>Colletotrichum</taxon>
        <taxon>Colletotrichum gloeosporioides species complex</taxon>
    </lineage>
</organism>
<evidence type="ECO:0000313" key="3">
    <source>
        <dbReference type="Proteomes" id="UP001243330"/>
    </source>
</evidence>